<reference evidence="1 2" key="1">
    <citation type="journal article" date="2007" name="Science">
        <title>The Chlamydomonas genome reveals the evolution of key animal and plant functions.</title>
        <authorList>
            <person name="Merchant S.S."/>
            <person name="Prochnik S.E."/>
            <person name="Vallon O."/>
            <person name="Harris E.H."/>
            <person name="Karpowicz S.J."/>
            <person name="Witman G.B."/>
            <person name="Terry A."/>
            <person name="Salamov A."/>
            <person name="Fritz-Laylin L.K."/>
            <person name="Marechal-Drouard L."/>
            <person name="Marshall W.F."/>
            <person name="Qu L.H."/>
            <person name="Nelson D.R."/>
            <person name="Sanderfoot A.A."/>
            <person name="Spalding M.H."/>
            <person name="Kapitonov V.V."/>
            <person name="Ren Q."/>
            <person name="Ferris P."/>
            <person name="Lindquist E."/>
            <person name="Shapiro H."/>
            <person name="Lucas S.M."/>
            <person name="Grimwood J."/>
            <person name="Schmutz J."/>
            <person name="Cardol P."/>
            <person name="Cerutti H."/>
            <person name="Chanfreau G."/>
            <person name="Chen C.L."/>
            <person name="Cognat V."/>
            <person name="Croft M.T."/>
            <person name="Dent R."/>
            <person name="Dutcher S."/>
            <person name="Fernandez E."/>
            <person name="Fukuzawa H."/>
            <person name="Gonzalez-Ballester D."/>
            <person name="Gonzalez-Halphen D."/>
            <person name="Hallmann A."/>
            <person name="Hanikenne M."/>
            <person name="Hippler M."/>
            <person name="Inwood W."/>
            <person name="Jabbari K."/>
            <person name="Kalanon M."/>
            <person name="Kuras R."/>
            <person name="Lefebvre P.A."/>
            <person name="Lemaire S.D."/>
            <person name="Lobanov A.V."/>
            <person name="Lohr M."/>
            <person name="Manuell A."/>
            <person name="Meier I."/>
            <person name="Mets L."/>
            <person name="Mittag M."/>
            <person name="Mittelmeier T."/>
            <person name="Moroney J.V."/>
            <person name="Moseley J."/>
            <person name="Napoli C."/>
            <person name="Nedelcu A.M."/>
            <person name="Niyogi K."/>
            <person name="Novoselov S.V."/>
            <person name="Paulsen I.T."/>
            <person name="Pazour G."/>
            <person name="Purton S."/>
            <person name="Ral J.P."/>
            <person name="Riano-Pachon D.M."/>
            <person name="Riekhof W."/>
            <person name="Rymarquis L."/>
            <person name="Schroda M."/>
            <person name="Stern D."/>
            <person name="Umen J."/>
            <person name="Willows R."/>
            <person name="Wilson N."/>
            <person name="Zimmer S.L."/>
            <person name="Allmer J."/>
            <person name="Balk J."/>
            <person name="Bisova K."/>
            <person name="Chen C.J."/>
            <person name="Elias M."/>
            <person name="Gendler K."/>
            <person name="Hauser C."/>
            <person name="Lamb M.R."/>
            <person name="Ledford H."/>
            <person name="Long J.C."/>
            <person name="Minagawa J."/>
            <person name="Page M.D."/>
            <person name="Pan J."/>
            <person name="Pootakham W."/>
            <person name="Roje S."/>
            <person name="Rose A."/>
            <person name="Stahlberg E."/>
            <person name="Terauchi A.M."/>
            <person name="Yang P."/>
            <person name="Ball S."/>
            <person name="Bowler C."/>
            <person name="Dieckmann C.L."/>
            <person name="Gladyshev V.N."/>
            <person name="Green P."/>
            <person name="Jorgensen R."/>
            <person name="Mayfield S."/>
            <person name="Mueller-Roeber B."/>
            <person name="Rajamani S."/>
            <person name="Sayre R.T."/>
            <person name="Brokstein P."/>
            <person name="Dubchak I."/>
            <person name="Goodstein D."/>
            <person name="Hornick L."/>
            <person name="Huang Y.W."/>
            <person name="Jhaveri J."/>
            <person name="Luo Y."/>
            <person name="Martinez D."/>
            <person name="Ngau W.C."/>
            <person name="Otillar B."/>
            <person name="Poliakov A."/>
            <person name="Porter A."/>
            <person name="Szajkowski L."/>
            <person name="Werner G."/>
            <person name="Zhou K."/>
            <person name="Grigoriev I.V."/>
            <person name="Rokhsar D.S."/>
            <person name="Grossman A.R."/>
        </authorList>
    </citation>
    <scope>NUCLEOTIDE SEQUENCE [LARGE SCALE GENOMIC DNA]</scope>
    <source>
        <strain evidence="2">CC-503</strain>
    </source>
</reference>
<organism evidence="1 2">
    <name type="scientific">Chlamydomonas reinhardtii</name>
    <name type="common">Chlamydomonas smithii</name>
    <dbReference type="NCBI Taxonomy" id="3055"/>
    <lineage>
        <taxon>Eukaryota</taxon>
        <taxon>Viridiplantae</taxon>
        <taxon>Chlorophyta</taxon>
        <taxon>core chlorophytes</taxon>
        <taxon>Chlorophyceae</taxon>
        <taxon>CS clade</taxon>
        <taxon>Chlamydomonadales</taxon>
        <taxon>Chlamydomonadaceae</taxon>
        <taxon>Chlamydomonas</taxon>
    </lineage>
</organism>
<name>A8JDX7_CHLRE</name>
<dbReference type="PaxDb" id="3055-EDO97874"/>
<dbReference type="GeneID" id="5726217"/>
<keyword evidence="2" id="KW-1185">Reference proteome</keyword>
<dbReference type="FunCoup" id="A8JDX7">
    <property type="interactions" value="591"/>
</dbReference>
<dbReference type="EMBL" id="CM008966">
    <property type="protein sequence ID" value="PNW83559.1"/>
    <property type="molecule type" value="Genomic_DNA"/>
</dbReference>
<dbReference type="Proteomes" id="UP000006906">
    <property type="component" value="Chromosome 5"/>
</dbReference>
<accession>A8JDX7</accession>
<dbReference type="Gramene" id="PNW83559">
    <property type="protein sequence ID" value="PNW83559"/>
    <property type="gene ID" value="CHLRE_05g234750v5"/>
</dbReference>
<protein>
    <recommendedName>
        <fullName evidence="3">DUF2834 domain-containing protein</fullName>
    </recommendedName>
</protein>
<proteinExistence type="predicted"/>
<evidence type="ECO:0000313" key="1">
    <source>
        <dbReference type="EMBL" id="PNW83559.1"/>
    </source>
</evidence>
<dbReference type="PANTHER" id="PTHR36009">
    <property type="match status" value="1"/>
</dbReference>
<dbReference type="HOGENOM" id="CLU_065697_1_1_1"/>
<dbReference type="PANTHER" id="PTHR36009:SF3">
    <property type="entry name" value="TRANSMEMBRANE PROTEIN"/>
    <property type="match status" value="1"/>
</dbReference>
<evidence type="ECO:0000313" key="2">
    <source>
        <dbReference type="Proteomes" id="UP000006906"/>
    </source>
</evidence>
<dbReference type="OMA" id="ALAPFWM"/>
<evidence type="ECO:0008006" key="3">
    <source>
        <dbReference type="Google" id="ProtNLM"/>
    </source>
</evidence>
<sequence length="321" mass="34616">MLQARQVSIGASSARRSATSVASSSLHALPGRHLSHGLASSSLTASQRVSGQAACPVLRRTVVPHATPEKPGLSPSSTPAQQQGDNGQLLFSIGIAALWIGLLGYAFFLAPNQTPYRDQIFIERILGIGQKDGYVVDPVFVGLFNIMGIYPAIYASLLVPAGRSENKVPAWPFVTLSFFLGAFALLPYMALWRPYSNPDANPLPPPSSELTGWNRLFLRGAETPIMPALLLAGGVYYIGMAVTAGGPAWAEYFKLFDESRLVHVTTVDFATLTALAPFWMENDAVGRKWEQRGTLLPVLSFLPVIGPAIYLLLRPKAEAPK</sequence>
<dbReference type="KEGG" id="cre:CHLRE_05g234750v5"/>
<gene>
    <name evidence="1" type="ORF">CHLRE_05g234750v5</name>
</gene>
<dbReference type="RefSeq" id="XP_001700636.1">
    <property type="nucleotide sequence ID" value="XM_001700584.2"/>
</dbReference>
<dbReference type="OrthoDB" id="47210at2759"/>
<dbReference type="InParanoid" id="A8JDX7"/>
<dbReference type="AlphaFoldDB" id="A8JDX7"/>
<dbReference type="eggNOG" id="ENOG502QWFT">
    <property type="taxonomic scope" value="Eukaryota"/>
</dbReference>